<sequence length="175" mass="18949">MRKGAVLLLTMLAGGALAQTSIPYIPGTNVAYDKAQDPTTRRNTSTVYIDELAGTNNPTSVQFVCRGGVPLFFLTAQVPLVTQDEYNEGLTPDLLYQVDTQAPRTAKTLGATVNGDPDPASLSAQKDFDAVLLNAFKSARNQVVLRVQRTGQPEVRYTFPVKGFNQALNLVNNCK</sequence>
<dbReference type="Proteomes" id="UP001401887">
    <property type="component" value="Unassembled WGS sequence"/>
</dbReference>
<organism evidence="2 3">
    <name type="scientific">Deinococcus carri</name>
    <dbReference type="NCBI Taxonomy" id="1211323"/>
    <lineage>
        <taxon>Bacteria</taxon>
        <taxon>Thermotogati</taxon>
        <taxon>Deinococcota</taxon>
        <taxon>Deinococci</taxon>
        <taxon>Deinococcales</taxon>
        <taxon>Deinococcaceae</taxon>
        <taxon>Deinococcus</taxon>
    </lineage>
</organism>
<name>A0ABP9W8B8_9DEIO</name>
<feature type="signal peptide" evidence="1">
    <location>
        <begin position="1"/>
        <end position="18"/>
    </location>
</feature>
<keyword evidence="1" id="KW-0732">Signal</keyword>
<dbReference type="RefSeq" id="WP_345465300.1">
    <property type="nucleotide sequence ID" value="NZ_BAABRP010000008.1"/>
</dbReference>
<feature type="chain" id="PRO_5045082911" evidence="1">
    <location>
        <begin position="19"/>
        <end position="175"/>
    </location>
</feature>
<comment type="caution">
    <text evidence="2">The sequence shown here is derived from an EMBL/GenBank/DDBJ whole genome shotgun (WGS) entry which is preliminary data.</text>
</comment>
<reference evidence="2 3" key="1">
    <citation type="submission" date="2024-02" db="EMBL/GenBank/DDBJ databases">
        <title>Deinococcus carri NBRC 110142.</title>
        <authorList>
            <person name="Ichikawa N."/>
            <person name="Katano-Makiyama Y."/>
            <person name="Hidaka K."/>
        </authorList>
    </citation>
    <scope>NUCLEOTIDE SEQUENCE [LARGE SCALE GENOMIC DNA]</scope>
    <source>
        <strain evidence="2 3">NBRC 110142</strain>
    </source>
</reference>
<evidence type="ECO:0000313" key="3">
    <source>
        <dbReference type="Proteomes" id="UP001401887"/>
    </source>
</evidence>
<proteinExistence type="predicted"/>
<accession>A0ABP9W8B8</accession>
<gene>
    <name evidence="2" type="ORF">Dcar01_02328</name>
</gene>
<dbReference type="EMBL" id="BAABRP010000008">
    <property type="protein sequence ID" value="GAA5513587.1"/>
    <property type="molecule type" value="Genomic_DNA"/>
</dbReference>
<keyword evidence="3" id="KW-1185">Reference proteome</keyword>
<protein>
    <submittedName>
        <fullName evidence="2">Uncharacterized protein</fullName>
    </submittedName>
</protein>
<evidence type="ECO:0000256" key="1">
    <source>
        <dbReference type="SAM" id="SignalP"/>
    </source>
</evidence>
<evidence type="ECO:0000313" key="2">
    <source>
        <dbReference type="EMBL" id="GAA5513587.1"/>
    </source>
</evidence>